<reference evidence="3" key="1">
    <citation type="journal article" date="2020" name="Genome Biol.">
        <title>Gamete binning: chromosome-level and haplotype-resolved genome assembly enabled by high-throughput single-cell sequencing of gamete genomes.</title>
        <authorList>
            <person name="Campoy J.A."/>
            <person name="Sun H."/>
            <person name="Goel M."/>
            <person name="Jiao W.-B."/>
            <person name="Folz-Donahue K."/>
            <person name="Wang N."/>
            <person name="Rubio M."/>
            <person name="Liu C."/>
            <person name="Kukat C."/>
            <person name="Ruiz D."/>
            <person name="Huettel B."/>
            <person name="Schneeberger K."/>
        </authorList>
    </citation>
    <scope>NUCLEOTIDE SEQUENCE [LARGE SCALE GENOMIC DNA]</scope>
    <source>
        <strain evidence="3">cv. Rojo Pasion</strain>
    </source>
</reference>
<accession>A0A6J5Y7I1</accession>
<gene>
    <name evidence="2" type="ORF">ORAREDHAP_LOCUS49189</name>
</gene>
<feature type="region of interest" description="Disordered" evidence="1">
    <location>
        <begin position="1"/>
        <end position="62"/>
    </location>
</feature>
<proteinExistence type="predicted"/>
<sequence length="62" mass="6756">MTGSSSPDKSERTPPNGFEKSFLGRPEGFGRKVPLLHYDSNRRLSRNDSQSSLGSAMDELGA</sequence>
<name>A0A6J5Y7I1_PRUAR</name>
<keyword evidence="3" id="KW-1185">Reference proteome</keyword>
<protein>
    <submittedName>
        <fullName evidence="2">Uncharacterized protein</fullName>
    </submittedName>
</protein>
<organism evidence="2 3">
    <name type="scientific">Prunus armeniaca</name>
    <name type="common">Apricot</name>
    <name type="synonym">Armeniaca vulgaris</name>
    <dbReference type="NCBI Taxonomy" id="36596"/>
    <lineage>
        <taxon>Eukaryota</taxon>
        <taxon>Viridiplantae</taxon>
        <taxon>Streptophyta</taxon>
        <taxon>Embryophyta</taxon>
        <taxon>Tracheophyta</taxon>
        <taxon>Spermatophyta</taxon>
        <taxon>Magnoliopsida</taxon>
        <taxon>eudicotyledons</taxon>
        <taxon>Gunneridae</taxon>
        <taxon>Pentapetalae</taxon>
        <taxon>rosids</taxon>
        <taxon>fabids</taxon>
        <taxon>Rosales</taxon>
        <taxon>Rosaceae</taxon>
        <taxon>Amygdaloideae</taxon>
        <taxon>Amygdaleae</taxon>
        <taxon>Prunus</taxon>
    </lineage>
</organism>
<evidence type="ECO:0000256" key="1">
    <source>
        <dbReference type="SAM" id="MobiDB-lite"/>
    </source>
</evidence>
<evidence type="ECO:0000313" key="3">
    <source>
        <dbReference type="Proteomes" id="UP000507245"/>
    </source>
</evidence>
<evidence type="ECO:0000313" key="2">
    <source>
        <dbReference type="EMBL" id="CAB4320383.1"/>
    </source>
</evidence>
<dbReference type="AlphaFoldDB" id="A0A6J5Y7I1"/>
<dbReference type="Proteomes" id="UP000507245">
    <property type="component" value="Unassembled WGS sequence"/>
</dbReference>
<dbReference type="EMBL" id="CAEKKB010000008">
    <property type="protein sequence ID" value="CAB4320383.1"/>
    <property type="molecule type" value="Genomic_DNA"/>
</dbReference>